<evidence type="ECO:0000256" key="1">
    <source>
        <dbReference type="ARBA" id="ARBA00009798"/>
    </source>
</evidence>
<dbReference type="PANTHER" id="PTHR30411">
    <property type="entry name" value="CYTOPLASMIC PROTEIN"/>
    <property type="match status" value="1"/>
</dbReference>
<dbReference type="AlphaFoldDB" id="A0A375I1M0"/>
<comment type="similarity">
    <text evidence="1 4">Belongs to the prolyl-tRNA editing family. YbaK/EbsC subfamily.</text>
</comment>
<evidence type="ECO:0000313" key="6">
    <source>
        <dbReference type="EMBL" id="SPF67045.1"/>
    </source>
</evidence>
<dbReference type="OrthoDB" id="9809296at2"/>
<dbReference type="PIRSF" id="PIRSF006181">
    <property type="entry name" value="EbsC_YbaK"/>
    <property type="match status" value="1"/>
</dbReference>
<organism evidence="6 7">
    <name type="scientific">Propionibacterium ruminifibrarum</name>
    <dbReference type="NCBI Taxonomy" id="1962131"/>
    <lineage>
        <taxon>Bacteria</taxon>
        <taxon>Bacillati</taxon>
        <taxon>Actinomycetota</taxon>
        <taxon>Actinomycetes</taxon>
        <taxon>Propionibacteriales</taxon>
        <taxon>Propionibacteriaceae</taxon>
        <taxon>Propionibacterium</taxon>
    </lineage>
</organism>
<dbReference type="InterPro" id="IPR004369">
    <property type="entry name" value="Prolyl-tRNA_editing_YbaK/EbsC"/>
</dbReference>
<dbReference type="GO" id="GO:0016829">
    <property type="term" value="F:lyase activity"/>
    <property type="evidence" value="ECO:0007669"/>
    <property type="project" value="UniProtKB-KW"/>
</dbReference>
<accession>A0A375I1M0</accession>
<dbReference type="GO" id="GO:0002161">
    <property type="term" value="F:aminoacyl-tRNA deacylase activity"/>
    <property type="evidence" value="ECO:0007669"/>
    <property type="project" value="InterPro"/>
</dbReference>
<evidence type="ECO:0000256" key="4">
    <source>
        <dbReference type="PIRNR" id="PIRNR006181"/>
    </source>
</evidence>
<dbReference type="SUPFAM" id="SSF55826">
    <property type="entry name" value="YbaK/ProRS associated domain"/>
    <property type="match status" value="1"/>
</dbReference>
<feature type="domain" description="YbaK/aminoacyl-tRNA synthetase-associated" evidence="5">
    <location>
        <begin position="38"/>
        <end position="151"/>
    </location>
</feature>
<gene>
    <name evidence="6" type="ORF">PROPJV5_0053</name>
</gene>
<dbReference type="GO" id="GO:0006412">
    <property type="term" value="P:translation"/>
    <property type="evidence" value="ECO:0007669"/>
    <property type="project" value="UniProtKB-KW"/>
</dbReference>
<keyword evidence="7" id="KW-1185">Reference proteome</keyword>
<evidence type="ECO:0000313" key="7">
    <source>
        <dbReference type="Proteomes" id="UP000265962"/>
    </source>
</evidence>
<keyword evidence="3 4" id="KW-0456">Lyase</keyword>
<evidence type="ECO:0000256" key="2">
    <source>
        <dbReference type="ARBA" id="ARBA00022917"/>
    </source>
</evidence>
<protein>
    <recommendedName>
        <fullName evidence="4">Cys-tRNA(Pro)/Cys-tRNA(Cys) deacylase</fullName>
        <ecNumber evidence="4">4.2.-.-</ecNumber>
    </recommendedName>
</protein>
<reference evidence="7" key="1">
    <citation type="submission" date="2018-02" db="EMBL/GenBank/DDBJ databases">
        <authorList>
            <person name="Hornung B."/>
        </authorList>
    </citation>
    <scope>NUCLEOTIDE SEQUENCE [LARGE SCALE GENOMIC DNA]</scope>
</reference>
<dbReference type="Pfam" id="PF04073">
    <property type="entry name" value="tRNA_edit"/>
    <property type="match status" value="1"/>
</dbReference>
<dbReference type="PANTHER" id="PTHR30411:SF0">
    <property type="entry name" value="CYS-TRNA(PRO)_CYS-TRNA(CYS) DEACYLASE YBAK"/>
    <property type="match status" value="1"/>
</dbReference>
<evidence type="ECO:0000259" key="5">
    <source>
        <dbReference type="Pfam" id="PF04073"/>
    </source>
</evidence>
<sequence length="163" mass="17047">MTRRSTGTPATTALTRAGVAFTLHSYEHDPRAEHYGLEGARALGVEPGRAFKTLVVELDDDPRRLVTAVIGSDRLLDLKATAAAAGGKHAALASPGLAQRATGFVVGGISPFGQKRRMRTFIDASAMGYETVFVSAGRRGLSVELSPAALLTATRGTLAGLTR</sequence>
<keyword evidence="2 4" id="KW-0648">Protein biosynthesis</keyword>
<dbReference type="EMBL" id="OMOH01000001">
    <property type="protein sequence ID" value="SPF67045.1"/>
    <property type="molecule type" value="Genomic_DNA"/>
</dbReference>
<dbReference type="EC" id="4.2.-.-" evidence="4"/>
<dbReference type="Proteomes" id="UP000265962">
    <property type="component" value="Unassembled WGS sequence"/>
</dbReference>
<evidence type="ECO:0000256" key="3">
    <source>
        <dbReference type="ARBA" id="ARBA00023239"/>
    </source>
</evidence>
<dbReference type="InterPro" id="IPR007214">
    <property type="entry name" value="YbaK/aa-tRNA-synth-assoc-dom"/>
</dbReference>
<proteinExistence type="inferred from homology"/>
<dbReference type="Gene3D" id="3.90.960.10">
    <property type="entry name" value="YbaK/aminoacyl-tRNA synthetase-associated domain"/>
    <property type="match status" value="1"/>
</dbReference>
<name>A0A375I1M0_9ACTN</name>
<dbReference type="RefSeq" id="WP_119714354.1">
    <property type="nucleotide sequence ID" value="NZ_OMOH01000001.1"/>
</dbReference>
<dbReference type="CDD" id="cd00002">
    <property type="entry name" value="YbaK_deacylase"/>
    <property type="match status" value="1"/>
</dbReference>
<dbReference type="InterPro" id="IPR036754">
    <property type="entry name" value="YbaK/aa-tRNA-synt-asso_dom_sf"/>
</dbReference>